<protein>
    <submittedName>
        <fullName evidence="2">ROK family protein</fullName>
    </submittedName>
</protein>
<dbReference type="Proteomes" id="UP001501510">
    <property type="component" value="Unassembled WGS sequence"/>
</dbReference>
<dbReference type="Gene3D" id="3.30.420.40">
    <property type="match status" value="2"/>
</dbReference>
<sequence length="301" mass="33428">MKKYMAFDIGGYSVKYAVLDEAAKILEKGDFRTPKSLFELLDSISNVTKKYENSYGFEGIAISSPGAVDNKLGIIKGSSAVPYIHGPNIRELIEEKTGYKVGIENDANCAALSEVWKGAAKNYNDIAFIVCGTGIGGAIIKNRKLHLGKNLHGGEFGYFIMEKDFKKGEFLNWSEVGSINATTKYVATKKNIDIEKINGKKVFELAEEGDKDSIEAVERYYETMAIGIFNLQYFYDPEVIVLGGAVTQRADLLDRINEKLDILMDNISIAKIRPIIKKCEFLNDSNLVGAVYNFINTFDGM</sequence>
<reference evidence="2 3" key="1">
    <citation type="journal article" date="2019" name="Int. J. Syst. Evol. Microbiol.">
        <title>The Global Catalogue of Microorganisms (GCM) 10K type strain sequencing project: providing services to taxonomists for standard genome sequencing and annotation.</title>
        <authorList>
            <consortium name="The Broad Institute Genomics Platform"/>
            <consortium name="The Broad Institute Genome Sequencing Center for Infectious Disease"/>
            <person name="Wu L."/>
            <person name="Ma J."/>
        </authorList>
    </citation>
    <scope>NUCLEOTIDE SEQUENCE [LARGE SCALE GENOMIC DNA]</scope>
    <source>
        <strain evidence="2 3">JCM 1407</strain>
    </source>
</reference>
<dbReference type="InterPro" id="IPR000600">
    <property type="entry name" value="ROK"/>
</dbReference>
<evidence type="ECO:0000256" key="1">
    <source>
        <dbReference type="ARBA" id="ARBA00006479"/>
    </source>
</evidence>
<accession>A0ABN1J9Z6</accession>
<comment type="similarity">
    <text evidence="1">Belongs to the ROK (NagC/XylR) family.</text>
</comment>
<dbReference type="RefSeq" id="WP_343758374.1">
    <property type="nucleotide sequence ID" value="NZ_BAAACG010000003.1"/>
</dbReference>
<keyword evidence="3" id="KW-1185">Reference proteome</keyword>
<dbReference type="Pfam" id="PF00480">
    <property type="entry name" value="ROK"/>
    <property type="match status" value="1"/>
</dbReference>
<dbReference type="PANTHER" id="PTHR18964:SF170">
    <property type="entry name" value="SUGAR KINASE"/>
    <property type="match status" value="1"/>
</dbReference>
<evidence type="ECO:0000313" key="3">
    <source>
        <dbReference type="Proteomes" id="UP001501510"/>
    </source>
</evidence>
<name>A0ABN1J9Z6_9CLOT</name>
<proteinExistence type="inferred from homology"/>
<gene>
    <name evidence="2" type="ORF">GCM10008906_04150</name>
</gene>
<dbReference type="CDD" id="cd24152">
    <property type="entry name" value="ASKHA_NBD_ROK-like"/>
    <property type="match status" value="1"/>
</dbReference>
<dbReference type="EMBL" id="BAAACG010000003">
    <property type="protein sequence ID" value="GAA0733401.1"/>
    <property type="molecule type" value="Genomic_DNA"/>
</dbReference>
<dbReference type="InterPro" id="IPR043129">
    <property type="entry name" value="ATPase_NBD"/>
</dbReference>
<comment type="caution">
    <text evidence="2">The sequence shown here is derived from an EMBL/GenBank/DDBJ whole genome shotgun (WGS) entry which is preliminary data.</text>
</comment>
<dbReference type="SUPFAM" id="SSF53067">
    <property type="entry name" value="Actin-like ATPase domain"/>
    <property type="match status" value="1"/>
</dbReference>
<dbReference type="PANTHER" id="PTHR18964">
    <property type="entry name" value="ROK (REPRESSOR, ORF, KINASE) FAMILY"/>
    <property type="match status" value="1"/>
</dbReference>
<evidence type="ECO:0000313" key="2">
    <source>
        <dbReference type="EMBL" id="GAA0733401.1"/>
    </source>
</evidence>
<organism evidence="2 3">
    <name type="scientific">Clostridium oceanicum</name>
    <dbReference type="NCBI Taxonomy" id="1543"/>
    <lineage>
        <taxon>Bacteria</taxon>
        <taxon>Bacillati</taxon>
        <taxon>Bacillota</taxon>
        <taxon>Clostridia</taxon>
        <taxon>Eubacteriales</taxon>
        <taxon>Clostridiaceae</taxon>
        <taxon>Clostridium</taxon>
    </lineage>
</organism>